<dbReference type="GO" id="GO:0004252">
    <property type="term" value="F:serine-type endopeptidase activity"/>
    <property type="evidence" value="ECO:0007669"/>
    <property type="project" value="InterPro"/>
</dbReference>
<feature type="transmembrane region" description="Helical" evidence="5">
    <location>
        <begin position="135"/>
        <end position="158"/>
    </location>
</feature>
<keyword evidence="2 5" id="KW-0812">Transmembrane</keyword>
<feature type="transmembrane region" description="Helical" evidence="5">
    <location>
        <begin position="204"/>
        <end position="222"/>
    </location>
</feature>
<feature type="domain" description="Peptidase S54 rhomboid" evidence="6">
    <location>
        <begin position="133"/>
        <end position="280"/>
    </location>
</feature>
<dbReference type="EMBL" id="SWKV01000037">
    <property type="protein sequence ID" value="KAF3038287.1"/>
    <property type="molecule type" value="Genomic_DNA"/>
</dbReference>
<evidence type="ECO:0000259" key="6">
    <source>
        <dbReference type="Pfam" id="PF01694"/>
    </source>
</evidence>
<dbReference type="GO" id="GO:0016020">
    <property type="term" value="C:membrane"/>
    <property type="evidence" value="ECO:0007669"/>
    <property type="project" value="UniProtKB-SubCell"/>
</dbReference>
<dbReference type="InterPro" id="IPR035952">
    <property type="entry name" value="Rhomboid-like_sf"/>
</dbReference>
<evidence type="ECO:0000256" key="2">
    <source>
        <dbReference type="ARBA" id="ARBA00022692"/>
    </source>
</evidence>
<proteinExistence type="predicted"/>
<evidence type="ECO:0000313" key="8">
    <source>
        <dbReference type="Proteomes" id="UP000758155"/>
    </source>
</evidence>
<dbReference type="Proteomes" id="UP000758155">
    <property type="component" value="Unassembled WGS sequence"/>
</dbReference>
<sequence length="308" mass="34400">MLSEEGCGHNPKITHIREEEFHQKRVTKKRKQILWPIIWTLSAVAGTYGALAYLDVKAGIPSSDGSHLLERAQLPQTWYLTPAVVRQGLEVAWREIDSLTIGVVIASIVTHVLTRSNPTILRNLVHVTSVAKWTAFTYPLTYTNWTHLAMSMTALVWFLPSVVHYFDGDLFHVSAFLVSVPLITSCLTHIAYRLNLIQATNLHAGASGAVIAAFGIYCIVYGQEKVWVPVGLVFRLDAREWGLLFVLHLVYNMTQASKSAKRPASMIHMISFALGLAYAHFNMKHHLWIPLVSEASSIWGLDTAGTEE</sequence>
<dbReference type="AlphaFoldDB" id="A0A9P4WPL1"/>
<evidence type="ECO:0000256" key="5">
    <source>
        <dbReference type="SAM" id="Phobius"/>
    </source>
</evidence>
<keyword evidence="3 5" id="KW-1133">Transmembrane helix</keyword>
<feature type="transmembrane region" description="Helical" evidence="5">
    <location>
        <begin position="263"/>
        <end position="281"/>
    </location>
</feature>
<comment type="caution">
    <text evidence="7">The sequence shown here is derived from an EMBL/GenBank/DDBJ whole genome shotgun (WGS) entry which is preliminary data.</text>
</comment>
<keyword evidence="4 5" id="KW-0472">Membrane</keyword>
<keyword evidence="8" id="KW-1185">Reference proteome</keyword>
<evidence type="ECO:0000256" key="3">
    <source>
        <dbReference type="ARBA" id="ARBA00022989"/>
    </source>
</evidence>
<protein>
    <recommendedName>
        <fullName evidence="6">Peptidase S54 rhomboid domain-containing protein</fullName>
    </recommendedName>
</protein>
<name>A0A9P4WPL1_9PLEO</name>
<accession>A0A9P4WPL1</accession>
<dbReference type="InterPro" id="IPR022764">
    <property type="entry name" value="Peptidase_S54_rhomboid_dom"/>
</dbReference>
<dbReference type="Gene3D" id="1.20.1540.10">
    <property type="entry name" value="Rhomboid-like"/>
    <property type="match status" value="1"/>
</dbReference>
<dbReference type="Pfam" id="PF01694">
    <property type="entry name" value="Rhomboid"/>
    <property type="match status" value="1"/>
</dbReference>
<reference evidence="7" key="1">
    <citation type="submission" date="2019-04" db="EMBL/GenBank/DDBJ databases">
        <title>Sequencing of skin fungus with MAO and IRED activity.</title>
        <authorList>
            <person name="Marsaioli A.J."/>
            <person name="Bonatto J.M.C."/>
            <person name="Reis Junior O."/>
        </authorList>
    </citation>
    <scope>NUCLEOTIDE SEQUENCE</scope>
    <source>
        <strain evidence="7">28M1</strain>
    </source>
</reference>
<organism evidence="7 8">
    <name type="scientific">Didymella heteroderae</name>
    <dbReference type="NCBI Taxonomy" id="1769908"/>
    <lineage>
        <taxon>Eukaryota</taxon>
        <taxon>Fungi</taxon>
        <taxon>Dikarya</taxon>
        <taxon>Ascomycota</taxon>
        <taxon>Pezizomycotina</taxon>
        <taxon>Dothideomycetes</taxon>
        <taxon>Pleosporomycetidae</taxon>
        <taxon>Pleosporales</taxon>
        <taxon>Pleosporineae</taxon>
        <taxon>Didymellaceae</taxon>
        <taxon>Didymella</taxon>
    </lineage>
</organism>
<feature type="transmembrane region" description="Helical" evidence="5">
    <location>
        <begin position="170"/>
        <end position="192"/>
    </location>
</feature>
<evidence type="ECO:0000256" key="4">
    <source>
        <dbReference type="ARBA" id="ARBA00023136"/>
    </source>
</evidence>
<dbReference type="OrthoDB" id="10260614at2759"/>
<comment type="subcellular location">
    <subcellularLocation>
        <location evidence="1">Membrane</location>
        <topology evidence="1">Multi-pass membrane protein</topology>
    </subcellularLocation>
</comment>
<gene>
    <name evidence="7" type="ORF">E8E12_003555</name>
</gene>
<feature type="transmembrane region" description="Helical" evidence="5">
    <location>
        <begin position="33"/>
        <end position="54"/>
    </location>
</feature>
<evidence type="ECO:0000256" key="1">
    <source>
        <dbReference type="ARBA" id="ARBA00004141"/>
    </source>
</evidence>
<dbReference type="SUPFAM" id="SSF144091">
    <property type="entry name" value="Rhomboid-like"/>
    <property type="match status" value="1"/>
</dbReference>
<evidence type="ECO:0000313" key="7">
    <source>
        <dbReference type="EMBL" id="KAF3038287.1"/>
    </source>
</evidence>